<sequence>MFSHITLGSNDIARSKAFYDATLGVLGCPPATPNAQNRLFYRHDGGVLMLTTPLNGQPATGANGGTIGFTMHSPEQVEAWHKAGLANGGTAIENPPGVRPSATGDLYLAYLLDPAGNKLCALYRMP</sequence>
<gene>
    <name evidence="2" type="ORF">HK12_10805</name>
</gene>
<feature type="domain" description="VOC" evidence="1">
    <location>
        <begin position="1"/>
        <end position="124"/>
    </location>
</feature>
<evidence type="ECO:0000259" key="1">
    <source>
        <dbReference type="PROSITE" id="PS51819"/>
    </source>
</evidence>
<dbReference type="Proteomes" id="UP000194639">
    <property type="component" value="Unassembled WGS sequence"/>
</dbReference>
<proteinExistence type="predicted"/>
<dbReference type="PANTHER" id="PTHR35006:SF1">
    <property type="entry name" value="BLL2941 PROTEIN"/>
    <property type="match status" value="1"/>
</dbReference>
<name>A0A251ZZD4_9PROT</name>
<dbReference type="PROSITE" id="PS51819">
    <property type="entry name" value="VOC"/>
    <property type="match status" value="1"/>
</dbReference>
<reference evidence="2 3" key="1">
    <citation type="submission" date="2014-06" db="EMBL/GenBank/DDBJ databases">
        <authorList>
            <person name="Ju J."/>
            <person name="Zhang J."/>
        </authorList>
    </citation>
    <scope>NUCLEOTIDE SEQUENCE [LARGE SCALE GENOMIC DNA]</scope>
    <source>
        <strain evidence="2">DmW_045</strain>
    </source>
</reference>
<dbReference type="PANTHER" id="PTHR35006">
    <property type="entry name" value="GLYOXALASE FAMILY PROTEIN (AFU_ORTHOLOGUE AFUA_5G14830)"/>
    <property type="match status" value="1"/>
</dbReference>
<dbReference type="AlphaFoldDB" id="A0A251ZZD4"/>
<evidence type="ECO:0000313" key="3">
    <source>
        <dbReference type="Proteomes" id="UP000194639"/>
    </source>
</evidence>
<dbReference type="Pfam" id="PF00903">
    <property type="entry name" value="Glyoxalase"/>
    <property type="match status" value="1"/>
</dbReference>
<dbReference type="CDD" id="cd07262">
    <property type="entry name" value="VOC_like"/>
    <property type="match status" value="1"/>
</dbReference>
<evidence type="ECO:0000313" key="2">
    <source>
        <dbReference type="EMBL" id="OUI80027.1"/>
    </source>
</evidence>
<comment type="caution">
    <text evidence="2">The sequence shown here is derived from an EMBL/GenBank/DDBJ whole genome shotgun (WGS) entry which is preliminary data.</text>
</comment>
<dbReference type="InterPro" id="IPR004360">
    <property type="entry name" value="Glyas_Fos-R_dOase_dom"/>
</dbReference>
<dbReference type="EMBL" id="JOMO01000044">
    <property type="protein sequence ID" value="OUI80027.1"/>
    <property type="molecule type" value="Genomic_DNA"/>
</dbReference>
<protein>
    <submittedName>
        <fullName evidence="2">Glyoxalase</fullName>
    </submittedName>
</protein>
<dbReference type="SUPFAM" id="SSF54593">
    <property type="entry name" value="Glyoxalase/Bleomycin resistance protein/Dihydroxybiphenyl dioxygenase"/>
    <property type="match status" value="1"/>
</dbReference>
<dbReference type="InterPro" id="IPR037523">
    <property type="entry name" value="VOC_core"/>
</dbReference>
<organism evidence="2 3">
    <name type="scientific">Acetobacter orientalis</name>
    <dbReference type="NCBI Taxonomy" id="146474"/>
    <lineage>
        <taxon>Bacteria</taxon>
        <taxon>Pseudomonadati</taxon>
        <taxon>Pseudomonadota</taxon>
        <taxon>Alphaproteobacteria</taxon>
        <taxon>Acetobacterales</taxon>
        <taxon>Acetobacteraceae</taxon>
        <taxon>Acetobacter</taxon>
    </lineage>
</organism>
<dbReference type="RefSeq" id="WP_086552966.1">
    <property type="nucleotide sequence ID" value="NZ_JBDNLW010000143.1"/>
</dbReference>
<dbReference type="Gene3D" id="3.10.180.10">
    <property type="entry name" value="2,3-Dihydroxybiphenyl 1,2-Dioxygenase, domain 1"/>
    <property type="match status" value="1"/>
</dbReference>
<dbReference type="InterPro" id="IPR029068">
    <property type="entry name" value="Glyas_Bleomycin-R_OHBP_Dase"/>
</dbReference>
<accession>A0A251ZZD4</accession>